<dbReference type="EMBL" id="PKSL01000125">
    <property type="protein sequence ID" value="POW03478.1"/>
    <property type="molecule type" value="Genomic_DNA"/>
</dbReference>
<protein>
    <submittedName>
        <fullName evidence="1">Uncharacterized protein</fullName>
    </submittedName>
</protein>
<dbReference type="VEuPathDB" id="FungiDB:PSTT_11090"/>
<dbReference type="AlphaFoldDB" id="A0A2S4V1U7"/>
<organism evidence="1 2">
    <name type="scientific">Puccinia striiformis</name>
    <dbReference type="NCBI Taxonomy" id="27350"/>
    <lineage>
        <taxon>Eukaryota</taxon>
        <taxon>Fungi</taxon>
        <taxon>Dikarya</taxon>
        <taxon>Basidiomycota</taxon>
        <taxon>Pucciniomycotina</taxon>
        <taxon>Pucciniomycetes</taxon>
        <taxon>Pucciniales</taxon>
        <taxon>Pucciniaceae</taxon>
        <taxon>Puccinia</taxon>
    </lineage>
</organism>
<accession>A0A2S4V1U7</accession>
<gene>
    <name evidence="1" type="ORF">PSTT_11090</name>
</gene>
<name>A0A2S4V1U7_9BASI</name>
<comment type="caution">
    <text evidence="1">The sequence shown here is derived from an EMBL/GenBank/DDBJ whole genome shotgun (WGS) entry which is preliminary data.</text>
</comment>
<dbReference type="Proteomes" id="UP000239156">
    <property type="component" value="Unassembled WGS sequence"/>
</dbReference>
<evidence type="ECO:0000313" key="2">
    <source>
        <dbReference type="Proteomes" id="UP000239156"/>
    </source>
</evidence>
<keyword evidence="2" id="KW-1185">Reference proteome</keyword>
<evidence type="ECO:0000313" key="1">
    <source>
        <dbReference type="EMBL" id="POW03478.1"/>
    </source>
</evidence>
<proteinExistence type="predicted"/>
<reference evidence="1" key="1">
    <citation type="submission" date="2017-12" db="EMBL/GenBank/DDBJ databases">
        <title>Gene loss provides genomic basis for host adaptation in cereal stripe rust fungi.</title>
        <authorList>
            <person name="Xia C."/>
        </authorList>
    </citation>
    <scope>NUCLEOTIDE SEQUENCE [LARGE SCALE GENOMIC DNA]</scope>
    <source>
        <strain evidence="1">93-210</strain>
    </source>
</reference>
<sequence length="43" mass="4642">MQLFDGHPTGSYPSVLMLNTHGWGLASKCSQAVGLMVSYLASW</sequence>